<evidence type="ECO:0000256" key="6">
    <source>
        <dbReference type="SAM" id="MobiDB-lite"/>
    </source>
</evidence>
<evidence type="ECO:0000313" key="12">
    <source>
        <dbReference type="Proteomes" id="UP000604046"/>
    </source>
</evidence>
<organism evidence="11 12">
    <name type="scientific">Symbiodinium natans</name>
    <dbReference type="NCBI Taxonomy" id="878477"/>
    <lineage>
        <taxon>Eukaryota</taxon>
        <taxon>Sar</taxon>
        <taxon>Alveolata</taxon>
        <taxon>Dinophyceae</taxon>
        <taxon>Suessiales</taxon>
        <taxon>Symbiodiniaceae</taxon>
        <taxon>Symbiodinium</taxon>
    </lineage>
</organism>
<evidence type="ECO:0000256" key="8">
    <source>
        <dbReference type="SAM" id="SignalP"/>
    </source>
</evidence>
<evidence type="ECO:0000256" key="1">
    <source>
        <dbReference type="ARBA" id="ARBA00004651"/>
    </source>
</evidence>
<feature type="region of interest" description="Disordered" evidence="6">
    <location>
        <begin position="908"/>
        <end position="999"/>
    </location>
</feature>
<feature type="transmembrane region" description="Helical" evidence="7">
    <location>
        <begin position="279"/>
        <end position="299"/>
    </location>
</feature>
<dbReference type="AlphaFoldDB" id="A0A812LYY0"/>
<dbReference type="Pfam" id="PF00782">
    <property type="entry name" value="DSPc"/>
    <property type="match status" value="1"/>
</dbReference>
<feature type="compositionally biased region" description="Polar residues" evidence="6">
    <location>
        <begin position="1034"/>
        <end position="1049"/>
    </location>
</feature>
<reference evidence="11" key="1">
    <citation type="submission" date="2021-02" db="EMBL/GenBank/DDBJ databases">
        <authorList>
            <person name="Dougan E. K."/>
            <person name="Rhodes N."/>
            <person name="Thang M."/>
            <person name="Chan C."/>
        </authorList>
    </citation>
    <scope>NUCLEOTIDE SEQUENCE</scope>
</reference>
<dbReference type="InterPro" id="IPR036259">
    <property type="entry name" value="MFS_trans_sf"/>
</dbReference>
<feature type="compositionally biased region" description="Basic and acidic residues" evidence="6">
    <location>
        <begin position="982"/>
        <end position="993"/>
    </location>
</feature>
<feature type="transmembrane region" description="Helical" evidence="7">
    <location>
        <begin position="137"/>
        <end position="157"/>
    </location>
</feature>
<dbReference type="Proteomes" id="UP000604046">
    <property type="component" value="Unassembled WGS sequence"/>
</dbReference>
<feature type="transmembrane region" description="Helical" evidence="7">
    <location>
        <begin position="169"/>
        <end position="192"/>
    </location>
</feature>
<keyword evidence="2" id="KW-1003">Cell membrane</keyword>
<dbReference type="InterPro" id="IPR020422">
    <property type="entry name" value="TYR_PHOSPHATASE_DUAL_dom"/>
</dbReference>
<protein>
    <submittedName>
        <fullName evidence="11">Bcr protein</fullName>
    </submittedName>
</protein>
<evidence type="ECO:0000256" key="5">
    <source>
        <dbReference type="ARBA" id="ARBA00023136"/>
    </source>
</evidence>
<keyword evidence="4 7" id="KW-1133">Transmembrane helix</keyword>
<comment type="caution">
    <text evidence="11">The sequence shown here is derived from an EMBL/GenBank/DDBJ whole genome shotgun (WGS) entry which is preliminary data.</text>
</comment>
<feature type="signal peptide" evidence="8">
    <location>
        <begin position="1"/>
        <end position="22"/>
    </location>
</feature>
<keyword evidence="8" id="KW-0732">Signal</keyword>
<dbReference type="InterPro" id="IPR000340">
    <property type="entry name" value="Dual-sp_phosphatase_cat-dom"/>
</dbReference>
<feature type="transmembrane region" description="Helical" evidence="7">
    <location>
        <begin position="332"/>
        <end position="352"/>
    </location>
</feature>
<dbReference type="Gene3D" id="1.20.1720.10">
    <property type="entry name" value="Multidrug resistance protein D"/>
    <property type="match status" value="1"/>
</dbReference>
<evidence type="ECO:0000259" key="9">
    <source>
        <dbReference type="PROSITE" id="PS50056"/>
    </source>
</evidence>
<gene>
    <name evidence="11" type="primary">bcr</name>
    <name evidence="11" type="ORF">SNAT2548_LOCUS12934</name>
</gene>
<dbReference type="InterPro" id="IPR011701">
    <property type="entry name" value="MFS"/>
</dbReference>
<dbReference type="SUPFAM" id="SSF103473">
    <property type="entry name" value="MFS general substrate transporter"/>
    <property type="match status" value="1"/>
</dbReference>
<dbReference type="PANTHER" id="PTHR43124:SF3">
    <property type="entry name" value="CHLORAMPHENICOL EFFLUX PUMP RV0191"/>
    <property type="match status" value="1"/>
</dbReference>
<keyword evidence="12" id="KW-1185">Reference proteome</keyword>
<dbReference type="GO" id="GO:0022857">
    <property type="term" value="F:transmembrane transporter activity"/>
    <property type="evidence" value="ECO:0007669"/>
    <property type="project" value="InterPro"/>
</dbReference>
<dbReference type="Gene3D" id="3.90.190.10">
    <property type="entry name" value="Protein tyrosine phosphatase superfamily"/>
    <property type="match status" value="1"/>
</dbReference>
<feature type="compositionally biased region" description="Basic residues" evidence="6">
    <location>
        <begin position="970"/>
        <end position="981"/>
    </location>
</feature>
<dbReference type="Pfam" id="PF07690">
    <property type="entry name" value="MFS_1"/>
    <property type="match status" value="1"/>
</dbReference>
<feature type="transmembrane region" description="Helical" evidence="7">
    <location>
        <begin position="306"/>
        <end position="326"/>
    </location>
</feature>
<evidence type="ECO:0000256" key="2">
    <source>
        <dbReference type="ARBA" id="ARBA00022475"/>
    </source>
</evidence>
<keyword evidence="5 7" id="KW-0472">Membrane</keyword>
<evidence type="ECO:0000256" key="3">
    <source>
        <dbReference type="ARBA" id="ARBA00022692"/>
    </source>
</evidence>
<dbReference type="EMBL" id="CAJNDS010001313">
    <property type="protein sequence ID" value="CAE7254945.1"/>
    <property type="molecule type" value="Genomic_DNA"/>
</dbReference>
<feature type="compositionally biased region" description="Polar residues" evidence="6">
    <location>
        <begin position="924"/>
        <end position="936"/>
    </location>
</feature>
<dbReference type="PANTHER" id="PTHR43124">
    <property type="entry name" value="PURINE EFFLUX PUMP PBUE"/>
    <property type="match status" value="1"/>
</dbReference>
<accession>A0A812LYY0</accession>
<dbReference type="OrthoDB" id="444758at2759"/>
<dbReference type="SUPFAM" id="SSF52799">
    <property type="entry name" value="(Phosphotyrosine protein) phosphatases II"/>
    <property type="match status" value="1"/>
</dbReference>
<dbReference type="SMART" id="SM00195">
    <property type="entry name" value="DSPc"/>
    <property type="match status" value="1"/>
</dbReference>
<dbReference type="PROSITE" id="PS50056">
    <property type="entry name" value="TYR_PHOSPHATASE_2"/>
    <property type="match status" value="1"/>
</dbReference>
<evidence type="ECO:0000259" key="10">
    <source>
        <dbReference type="PROSITE" id="PS50850"/>
    </source>
</evidence>
<evidence type="ECO:0000256" key="4">
    <source>
        <dbReference type="ARBA" id="ARBA00022989"/>
    </source>
</evidence>
<dbReference type="PROSITE" id="PS50850">
    <property type="entry name" value="MFS"/>
    <property type="match status" value="1"/>
</dbReference>
<evidence type="ECO:0000313" key="11">
    <source>
        <dbReference type="EMBL" id="CAE7254945.1"/>
    </source>
</evidence>
<sequence>MSQAITVLTALSLALLLPYLACRGVPQDCLPKARTTGMTMVTQLVLAMTMLLDYSCTDQYQPNMPDIARDLKVSPTAMGSTIQVHLLSCALGILVVGPLSDQIGRRPVILICQVMQAISTFTCMCATNLAWFMAGRVIQGLAASVYVVILASMRDCFDDPASRQQAMGRMLFLMQIGPIFAPVVGGFLASAFGWRFPFGLLALLAVLAACVSWQVFHETAAARPQCNNLAGDIYHILSSHRRLSILACVGTTKSLFDLVISTNAFILQDRFGQTVKQTSVYTAAFAVAVALGSVVASRLHVEPASVLRMFMPLLLFAALVLVLAGIHSDSIIWYLSSISFLQFVVFPPIIAYHAEFSRDLRELAGTATSVDLSSQYMLSSLVSMAGLSVSQGSTSSLLFVLAGTVLVTELITATGIHPQASDVDKACPPEESVQQVADDRGLSPLAVAASTRRAQTLGTVRVLVGAGAEPLQVLRKMDREHAGDAMAGGIKNVLVRGALMGPVWRRLEKLITEAGGKVSKGEFEESGPTQGFMRLRAAGLHWPKCAGPQAVPAEWAMGESHVQAEGVLAPESLAEPAELECASCAESLPRECFSGSQWRKGDRARCKTCIRAAKDPPEIVDPRLRAFVDECRAAKEEYKQSQTEIISRVNSWIWLGGALRQPSLDLHEAGGMICAAVERNITPVLRELFPVERRLVLNLDDKGSEQDWPEALDSAVLFARDARRQDDRPLYVFCALGCNRSVVVVVALLMAIEEMSLDAALQLVRAQRPCIRPKYVRVLAEYEEASKGALTMTCIMEQSALGALRPSLLQEPLQKALYRILVELHCAKVSKYLLQALEAAQDAWTSDEIWKLLSTAEKTSRRRKSSLQHKVHLAGAEDDWRKRVVSPEPDGDTVDVAATKALQALLASNEQGSLPQKGYPRPSASPTSPFSLSPKTVRTDSECLETASSTVSSPKAVLSGSQSEEALRPLPRRPPRPRRQNQRGDEPRCHDGGRATSMRSFRATARSLSLGASAVLQNARHPSPGAAMSRSPREVTTTSGRRAKSSNLASAIPKEAPPAETTAGGKIQTFRGVRPRYLDHLAGDSRDFAAGALRPPRKSSRGPSRTAALDMA</sequence>
<dbReference type="InterPro" id="IPR000387">
    <property type="entry name" value="Tyr_Pase_dom"/>
</dbReference>
<feature type="domain" description="Tyrosine specific protein phosphatases" evidence="9">
    <location>
        <begin position="706"/>
        <end position="769"/>
    </location>
</feature>
<dbReference type="InterPro" id="IPR020846">
    <property type="entry name" value="MFS_dom"/>
</dbReference>
<feature type="chain" id="PRO_5032455941" evidence="8">
    <location>
        <begin position="23"/>
        <end position="1112"/>
    </location>
</feature>
<dbReference type="InterPro" id="IPR050189">
    <property type="entry name" value="MFS_Efflux_Transporters"/>
</dbReference>
<feature type="transmembrane region" description="Helical" evidence="7">
    <location>
        <begin position="730"/>
        <end position="752"/>
    </location>
</feature>
<feature type="transmembrane region" description="Helical" evidence="7">
    <location>
        <begin position="198"/>
        <end position="216"/>
    </location>
</feature>
<dbReference type="InterPro" id="IPR029021">
    <property type="entry name" value="Prot-tyrosine_phosphatase-like"/>
</dbReference>
<proteinExistence type="predicted"/>
<keyword evidence="3 7" id="KW-0812">Transmembrane</keyword>
<feature type="domain" description="Major facilitator superfamily (MFS) profile" evidence="10">
    <location>
        <begin position="39"/>
        <end position="421"/>
    </location>
</feature>
<comment type="subcellular location">
    <subcellularLocation>
        <location evidence="1">Cell membrane</location>
        <topology evidence="1">Multi-pass membrane protein</topology>
    </subcellularLocation>
</comment>
<evidence type="ECO:0000256" key="7">
    <source>
        <dbReference type="SAM" id="Phobius"/>
    </source>
</evidence>
<name>A0A812LYY0_9DINO</name>
<feature type="compositionally biased region" description="Polar residues" evidence="6">
    <location>
        <begin position="946"/>
        <end position="964"/>
    </location>
</feature>
<feature type="region of interest" description="Disordered" evidence="6">
    <location>
        <begin position="1020"/>
        <end position="1072"/>
    </location>
</feature>
<feature type="region of interest" description="Disordered" evidence="6">
    <location>
        <begin position="1087"/>
        <end position="1112"/>
    </location>
</feature>
<dbReference type="GO" id="GO:0005886">
    <property type="term" value="C:plasma membrane"/>
    <property type="evidence" value="ECO:0007669"/>
    <property type="project" value="UniProtKB-SubCell"/>
</dbReference>
<dbReference type="CDD" id="cd14498">
    <property type="entry name" value="DSP"/>
    <property type="match status" value="1"/>
</dbReference>